<reference evidence="10" key="1">
    <citation type="journal article" date="2021" name="Nat. Commun.">
        <title>Genetic determinants of endophytism in the Arabidopsis root mycobiome.</title>
        <authorList>
            <person name="Mesny F."/>
            <person name="Miyauchi S."/>
            <person name="Thiergart T."/>
            <person name="Pickel B."/>
            <person name="Atanasova L."/>
            <person name="Karlsson M."/>
            <person name="Huettel B."/>
            <person name="Barry K.W."/>
            <person name="Haridas S."/>
            <person name="Chen C."/>
            <person name="Bauer D."/>
            <person name="Andreopoulos W."/>
            <person name="Pangilinan J."/>
            <person name="LaButti K."/>
            <person name="Riley R."/>
            <person name="Lipzen A."/>
            <person name="Clum A."/>
            <person name="Drula E."/>
            <person name="Henrissat B."/>
            <person name="Kohler A."/>
            <person name="Grigoriev I.V."/>
            <person name="Martin F.M."/>
            <person name="Hacquard S."/>
        </authorList>
    </citation>
    <scope>NUCLEOTIDE SEQUENCE</scope>
    <source>
        <strain evidence="10">MPI-CAGE-AT-0147</strain>
    </source>
</reference>
<dbReference type="AlphaFoldDB" id="A0A9P9E5C8"/>
<evidence type="ECO:0000256" key="1">
    <source>
        <dbReference type="ARBA" id="ARBA00004141"/>
    </source>
</evidence>
<comment type="caution">
    <text evidence="10">The sequence shown here is derived from an EMBL/GenBank/DDBJ whole genome shotgun (WGS) entry which is preliminary data.</text>
</comment>
<keyword evidence="3 8" id="KW-0812">Transmembrane</keyword>
<evidence type="ECO:0000256" key="4">
    <source>
        <dbReference type="ARBA" id="ARBA00022970"/>
    </source>
</evidence>
<evidence type="ECO:0000313" key="10">
    <source>
        <dbReference type="EMBL" id="KAH7131062.1"/>
    </source>
</evidence>
<protein>
    <submittedName>
        <fullName evidence="10">Amino acid transporter</fullName>
    </submittedName>
</protein>
<dbReference type="InterPro" id="IPR004841">
    <property type="entry name" value="AA-permease/SLC12A_dom"/>
</dbReference>
<dbReference type="PANTHER" id="PTHR43341:SF37">
    <property type="entry name" value="AMINO ACID TRANSPORTER (EUROFUNG)"/>
    <property type="match status" value="1"/>
</dbReference>
<evidence type="ECO:0000256" key="2">
    <source>
        <dbReference type="ARBA" id="ARBA00022448"/>
    </source>
</evidence>
<dbReference type="Gene3D" id="1.20.1740.10">
    <property type="entry name" value="Amino acid/polyamine transporter I"/>
    <property type="match status" value="1"/>
</dbReference>
<keyword evidence="11" id="KW-1185">Reference proteome</keyword>
<sequence>MSDTIEKPEPAAAETQLAREPTTDPEKAPLEDHGADSQLHRRLGTRHIAMIGLGGSIGMGLWLGSGSSLSKAGPASLFLGYILAGTMIWSVSHSIGEMAVMYPLPSAFVQWTNMFVDPAAGFALGWAYTFAYWISIANELQGIVTVLSFWTDAVPVAAWITIFWAVIVLVNIGPVKVFAEIEVVSSAIKFGFIFVVIISGIVLSAGGGPKGGFPPVEGGSIGFEFWNSTPFINGAKGFFSIMPVCIFALAGSENASLVAGETTHPQRAVPKAVASIWVRLALFYIMGGLIVTINVSPTDPNLFGGGGTNASPFVIMYRNCGVMPLAHIMNAVIFISVLSTGTLSGYGASRILLGLSQINMAPKILQKTDSRGRPWYGLVPTLVIGGGLSYINISHSGAEVFTWLSNLSSLFTLFGWGMICLSHIRMRHAMKVQGRDHANLPWKSWVFPYAPYWGLFWCITLLVILFYLAISPLSGETSAVNFFSSYVSALAILALYVGAKIYYRNGRWVDTAKIDLDASRRFYHDQHLEEKERQNGFVRAIRTAVF</sequence>
<keyword evidence="4" id="KW-0029">Amino-acid transport</keyword>
<name>A0A9P9E5C8_9HYPO</name>
<feature type="transmembrane region" description="Helical" evidence="8">
    <location>
        <begin position="374"/>
        <end position="391"/>
    </location>
</feature>
<feature type="transmembrane region" description="Helical" evidence="8">
    <location>
        <begin position="331"/>
        <end position="353"/>
    </location>
</feature>
<dbReference type="PANTHER" id="PTHR43341">
    <property type="entry name" value="AMINO ACID PERMEASE"/>
    <property type="match status" value="1"/>
</dbReference>
<dbReference type="PROSITE" id="PS00218">
    <property type="entry name" value="AMINO_ACID_PERMEASE_1"/>
    <property type="match status" value="1"/>
</dbReference>
<dbReference type="Proteomes" id="UP000738349">
    <property type="component" value="Unassembled WGS sequence"/>
</dbReference>
<dbReference type="PIRSF" id="PIRSF006060">
    <property type="entry name" value="AA_transporter"/>
    <property type="match status" value="1"/>
</dbReference>
<dbReference type="FunFam" id="1.20.1740.10:FF:000070">
    <property type="entry name" value="Amino acid transporter (Eurofung)"/>
    <property type="match status" value="1"/>
</dbReference>
<feature type="transmembrane region" description="Helical" evidence="8">
    <location>
        <begin position="238"/>
        <end position="260"/>
    </location>
</feature>
<accession>A0A9P9E5C8</accession>
<feature type="transmembrane region" description="Helical" evidence="8">
    <location>
        <begin position="445"/>
        <end position="470"/>
    </location>
</feature>
<comment type="subcellular location">
    <subcellularLocation>
        <location evidence="1">Membrane</location>
        <topology evidence="1">Multi-pass membrane protein</topology>
    </subcellularLocation>
</comment>
<feature type="transmembrane region" description="Helical" evidence="8">
    <location>
        <begin position="482"/>
        <end position="503"/>
    </location>
</feature>
<keyword evidence="6 8" id="KW-0472">Membrane</keyword>
<feature type="transmembrane region" description="Helical" evidence="8">
    <location>
        <begin position="187"/>
        <end position="206"/>
    </location>
</feature>
<organism evidence="10 11">
    <name type="scientific">Dactylonectria macrodidyma</name>
    <dbReference type="NCBI Taxonomy" id="307937"/>
    <lineage>
        <taxon>Eukaryota</taxon>
        <taxon>Fungi</taxon>
        <taxon>Dikarya</taxon>
        <taxon>Ascomycota</taxon>
        <taxon>Pezizomycotina</taxon>
        <taxon>Sordariomycetes</taxon>
        <taxon>Hypocreomycetidae</taxon>
        <taxon>Hypocreales</taxon>
        <taxon>Nectriaceae</taxon>
        <taxon>Dactylonectria</taxon>
    </lineage>
</organism>
<feature type="region of interest" description="Disordered" evidence="7">
    <location>
        <begin position="1"/>
        <end position="36"/>
    </location>
</feature>
<feature type="transmembrane region" description="Helical" evidence="8">
    <location>
        <begin position="114"/>
        <end position="136"/>
    </location>
</feature>
<gene>
    <name evidence="10" type="ORF">EDB81DRAFT_130269</name>
</gene>
<feature type="transmembrane region" description="Helical" evidence="8">
    <location>
        <begin position="272"/>
        <end position="293"/>
    </location>
</feature>
<dbReference type="Pfam" id="PF00324">
    <property type="entry name" value="AA_permease"/>
    <property type="match status" value="1"/>
</dbReference>
<evidence type="ECO:0000256" key="5">
    <source>
        <dbReference type="ARBA" id="ARBA00022989"/>
    </source>
</evidence>
<evidence type="ECO:0000256" key="8">
    <source>
        <dbReference type="SAM" id="Phobius"/>
    </source>
</evidence>
<dbReference type="EMBL" id="JAGMUV010000017">
    <property type="protein sequence ID" value="KAH7131062.1"/>
    <property type="molecule type" value="Genomic_DNA"/>
</dbReference>
<evidence type="ECO:0000313" key="11">
    <source>
        <dbReference type="Proteomes" id="UP000738349"/>
    </source>
</evidence>
<feature type="domain" description="Amino acid permease/ SLC12A" evidence="9">
    <location>
        <begin position="47"/>
        <end position="507"/>
    </location>
</feature>
<dbReference type="InterPro" id="IPR004840">
    <property type="entry name" value="Amino_acid_permease_CS"/>
</dbReference>
<dbReference type="GO" id="GO:0016020">
    <property type="term" value="C:membrane"/>
    <property type="evidence" value="ECO:0007669"/>
    <property type="project" value="UniProtKB-SubCell"/>
</dbReference>
<keyword evidence="2" id="KW-0813">Transport</keyword>
<feature type="transmembrane region" description="Helical" evidence="8">
    <location>
        <begin position="403"/>
        <end position="424"/>
    </location>
</feature>
<dbReference type="OrthoDB" id="3900342at2759"/>
<evidence type="ECO:0000256" key="6">
    <source>
        <dbReference type="ARBA" id="ARBA00023136"/>
    </source>
</evidence>
<feature type="transmembrane region" description="Helical" evidence="8">
    <location>
        <begin position="77"/>
        <end position="102"/>
    </location>
</feature>
<dbReference type="GO" id="GO:0015171">
    <property type="term" value="F:amino acid transmembrane transporter activity"/>
    <property type="evidence" value="ECO:0007669"/>
    <property type="project" value="TreeGrafter"/>
</dbReference>
<proteinExistence type="predicted"/>
<evidence type="ECO:0000256" key="7">
    <source>
        <dbReference type="SAM" id="MobiDB-lite"/>
    </source>
</evidence>
<evidence type="ECO:0000259" key="9">
    <source>
        <dbReference type="Pfam" id="PF00324"/>
    </source>
</evidence>
<feature type="transmembrane region" description="Helical" evidence="8">
    <location>
        <begin position="48"/>
        <end position="65"/>
    </location>
</feature>
<feature type="compositionally biased region" description="Basic and acidic residues" evidence="7">
    <location>
        <begin position="21"/>
        <end position="36"/>
    </location>
</feature>
<dbReference type="InterPro" id="IPR050524">
    <property type="entry name" value="APC_YAT"/>
</dbReference>
<feature type="transmembrane region" description="Helical" evidence="8">
    <location>
        <begin position="156"/>
        <end position="175"/>
    </location>
</feature>
<keyword evidence="5 8" id="KW-1133">Transmembrane helix</keyword>
<evidence type="ECO:0000256" key="3">
    <source>
        <dbReference type="ARBA" id="ARBA00022692"/>
    </source>
</evidence>